<reference evidence="2" key="1">
    <citation type="journal article" date="2011" name="Nature">
        <title>Genome sequence and analysis of the tuber crop potato.</title>
        <authorList>
            <consortium name="The Potato Genome Sequencing Consortium"/>
        </authorList>
    </citation>
    <scope>NUCLEOTIDE SEQUENCE [LARGE SCALE GENOMIC DNA]</scope>
    <source>
        <strain evidence="2">cv. DM1-3 516 R44</strain>
    </source>
</reference>
<accession>M1CZ10</accession>
<sequence>MVTLDSGVSFVQSKPNSIMDAMHISLLLVICFPSQKRLTSTTSIILPENDSVIHFLKSSFPLHISSSFRQNLHQHDSVAINITTSGHYSLRAIFLEKE</sequence>
<dbReference type="Gramene" id="PGSC0003DMT400077884">
    <property type="protein sequence ID" value="PGSC0003DMT400077884"/>
    <property type="gene ID" value="PGSC0003DMG400030299"/>
</dbReference>
<protein>
    <submittedName>
        <fullName evidence="1">Uncharacterized protein</fullName>
    </submittedName>
</protein>
<reference evidence="1" key="2">
    <citation type="submission" date="2015-06" db="UniProtKB">
        <authorList>
            <consortium name="EnsemblPlants"/>
        </authorList>
    </citation>
    <scope>IDENTIFICATION</scope>
    <source>
        <strain evidence="1">DM1-3 516 R44</strain>
    </source>
</reference>
<dbReference type="AlphaFoldDB" id="M1CZ10"/>
<dbReference type="HOGENOM" id="CLU_2337630_0_0_1"/>
<proteinExistence type="predicted"/>
<evidence type="ECO:0000313" key="1">
    <source>
        <dbReference type="EnsemblPlants" id="PGSC0003DMT400077884"/>
    </source>
</evidence>
<evidence type="ECO:0000313" key="2">
    <source>
        <dbReference type="Proteomes" id="UP000011115"/>
    </source>
</evidence>
<organism evidence="1 2">
    <name type="scientific">Solanum tuberosum</name>
    <name type="common">Potato</name>
    <dbReference type="NCBI Taxonomy" id="4113"/>
    <lineage>
        <taxon>Eukaryota</taxon>
        <taxon>Viridiplantae</taxon>
        <taxon>Streptophyta</taxon>
        <taxon>Embryophyta</taxon>
        <taxon>Tracheophyta</taxon>
        <taxon>Spermatophyta</taxon>
        <taxon>Magnoliopsida</taxon>
        <taxon>eudicotyledons</taxon>
        <taxon>Gunneridae</taxon>
        <taxon>Pentapetalae</taxon>
        <taxon>asterids</taxon>
        <taxon>lamiids</taxon>
        <taxon>Solanales</taxon>
        <taxon>Solanaceae</taxon>
        <taxon>Solanoideae</taxon>
        <taxon>Solaneae</taxon>
        <taxon>Solanum</taxon>
    </lineage>
</organism>
<dbReference type="EnsemblPlants" id="PGSC0003DMT400077884">
    <property type="protein sequence ID" value="PGSC0003DMT400077884"/>
    <property type="gene ID" value="PGSC0003DMG400030299"/>
</dbReference>
<name>M1CZ10_SOLTU</name>
<keyword evidence="2" id="KW-1185">Reference proteome</keyword>
<dbReference type="InParanoid" id="M1CZ10"/>
<dbReference type="PaxDb" id="4113-PGSC0003DMT400077884"/>
<dbReference type="Proteomes" id="UP000011115">
    <property type="component" value="Unassembled WGS sequence"/>
</dbReference>